<evidence type="ECO:0000256" key="1">
    <source>
        <dbReference type="SAM" id="MobiDB-lite"/>
    </source>
</evidence>
<evidence type="ECO:0000256" key="2">
    <source>
        <dbReference type="SAM" id="SignalP"/>
    </source>
</evidence>
<dbReference type="PANTHER" id="PTHR32305">
    <property type="match status" value="1"/>
</dbReference>
<feature type="region of interest" description="Disordered" evidence="1">
    <location>
        <begin position="24"/>
        <end position="43"/>
    </location>
</feature>
<name>A0A840I7J8_9PROT</name>
<feature type="compositionally biased region" description="Polar residues" evidence="1">
    <location>
        <begin position="24"/>
        <end position="34"/>
    </location>
</feature>
<proteinExistence type="predicted"/>
<dbReference type="NCBIfam" id="TIGR03696">
    <property type="entry name" value="Rhs_assc_core"/>
    <property type="match status" value="1"/>
</dbReference>
<dbReference type="Proteomes" id="UP000563524">
    <property type="component" value="Unassembled WGS sequence"/>
</dbReference>
<sequence>MRLQFVATSAVVLFTALSVLGPNQSTAQPGQWGTETKEAPDWTERHKPNLGLTPHDETLLGDAIDLQSGRLSFEHVDVSIAGNSDLPVEIRRRLNPSQMQSGDFADWRLAIPTISTKILADEWIANTRWGKQRCSASLASQLPEANWPKRGTNSAPPAILPSHYSDGVLLDVPGRASGQLLDKWTPGPNPTATKGWPAAAKKVTADGWYFTCLTNIDGAGTEGFIGHAPNGDTYRFDVVVKSNSRASEFDTWTVQWEGGSPQEVIYREVGVYYDTLAVSRVEDVNGNWVEYKYDNNGWLTRIESNDGRIISINRTSHFIDSVTSNPGNAGAARTWSYDYMSKSVAMYDTYAATPGWGTRYETWSTLGAVTLPDGRKWSLDLANLQARAVPGGNNCKQKTKTVSVTHPDGVKGTFTIAEVALHLGMGATGQTGPYCPNSTGGQYPTAQLTDVMAATKKTLSAAGVPTATWTYSYVTDNDETETTIIAPDNSKRVLYYPTPYSFSVARNHDNLRREELFSSASAASPLETKDYTYILEPEAAGSTFVSNPVKDVFQSVRKRDTAITRGADWYKTRNTYAMDRSLATYSWGFPTKVEQWSNTAGDTAGKRYTDTTYIHKKDKWVLGLSDTVERNGKLFDDYDYDSLGRVTKHKRFGATDAYTVATYGYHTGDYQLGALYTVTDALGRTTKLHNYYRGTPKVVERADGTTLSRVMDDNGWLTSFTDAMNVTTGYAYDSMGRLKKITRPGSWEPTVISYSGLGSGIVQTVTRGALETQTTYDAMLRPILVRTRSIDGGRGGATLYTKTAYDALGRAAFTSLPSNSASPTKGVYTDYDALGRPTYVRERASASGTIYAQTHHSYLDGNLAIVQDPEGHLTYTYKKGWGGPDDGVVKLIDDVEVEGGVHTILRRTSMSYDPWGNLRTAKQSGPDGGGGQVAQTQKYRYDDKLQLCRHWTNETGSRLYRYYPDSSLQYEAPLPGVWEDTCGTLPADRITRTYTLLAELKKVDYSDTTPDTNYTYWPDGSLRYVLRGGIDWHYDYWWIGDEALLKTELLNVDGRTYTTQRGFATDGATTSTVFPTGLKVGYAPDAYGRPKTAQKWASDYYARNLSYRENGLLAHLEYANGYVLDQHLNERQQLWRKHIKNATTYALSMGWEGYDKNGRVTNIDDYTNRSNDRDFGYDGLGRLTDAHGPWGQGFYTYDALGNLRQKKLGAKTVDLEYTGTNRLWRYKGAYQGSSTNGAWRGFGYDGRGNVKSDGLNAFEYDLSDQPFKFTGQGRGSVYRYDGHKRRVKQTRDNGEVIYSVYTMDGTLVHRDQIKPNGTRNRTDYVRAGGELVTKVTNGTPTYMHNDHLGTPVAATDAAGTVLWTELSTPYGEEWSRSGGWNDDAGFTGHVDDEDTDLTYMQARYYNPIVGRFYANDPLRFSVLRPETFTRYAYVGGDPINVTDPDGECPWCVVGAFVGGGLQLIDEVRSGKLDLSDGIQRSDLQAGARVALASGAGALGVGTGAKILGSATTVAGRAVTGAIGGGLGGGIAESGNQIGDVSAGRSTVGEAVNSVAKAATIGTVTGGVGGKVSSLGSTQVDEMVTGISTYSGTVESISSSAADAKEVPVDPDKN</sequence>
<dbReference type="Pfam" id="PF05593">
    <property type="entry name" value="RHS_repeat"/>
    <property type="match status" value="1"/>
</dbReference>
<protein>
    <submittedName>
        <fullName evidence="3">RHS repeat-associated protein</fullName>
    </submittedName>
</protein>
<dbReference type="NCBIfam" id="TIGR01643">
    <property type="entry name" value="YD_repeat_2x"/>
    <property type="match status" value="1"/>
</dbReference>
<dbReference type="EMBL" id="JACHOB010000007">
    <property type="protein sequence ID" value="MBB4660251.1"/>
    <property type="molecule type" value="Genomic_DNA"/>
</dbReference>
<feature type="signal peptide" evidence="2">
    <location>
        <begin position="1"/>
        <end position="27"/>
    </location>
</feature>
<organism evidence="3 4">
    <name type="scientific">Parvularcula dongshanensis</name>
    <dbReference type="NCBI Taxonomy" id="1173995"/>
    <lineage>
        <taxon>Bacteria</taxon>
        <taxon>Pseudomonadati</taxon>
        <taxon>Pseudomonadota</taxon>
        <taxon>Alphaproteobacteria</taxon>
        <taxon>Parvularculales</taxon>
        <taxon>Parvularculaceae</taxon>
        <taxon>Parvularcula</taxon>
    </lineage>
</organism>
<reference evidence="3 4" key="1">
    <citation type="submission" date="2020-08" db="EMBL/GenBank/DDBJ databases">
        <title>Genomic Encyclopedia of Type Strains, Phase IV (KMG-IV): sequencing the most valuable type-strain genomes for metagenomic binning, comparative biology and taxonomic classification.</title>
        <authorList>
            <person name="Goeker M."/>
        </authorList>
    </citation>
    <scope>NUCLEOTIDE SEQUENCE [LARGE SCALE GENOMIC DNA]</scope>
    <source>
        <strain evidence="3 4">DSM 102850</strain>
    </source>
</reference>
<dbReference type="InterPro" id="IPR031325">
    <property type="entry name" value="RHS_repeat"/>
</dbReference>
<keyword evidence="4" id="KW-1185">Reference proteome</keyword>
<feature type="chain" id="PRO_5032860374" evidence="2">
    <location>
        <begin position="28"/>
        <end position="1613"/>
    </location>
</feature>
<evidence type="ECO:0000313" key="3">
    <source>
        <dbReference type="EMBL" id="MBB4660251.1"/>
    </source>
</evidence>
<dbReference type="PANTHER" id="PTHR32305:SF15">
    <property type="entry name" value="PROTEIN RHSA-RELATED"/>
    <property type="match status" value="1"/>
</dbReference>
<keyword evidence="2" id="KW-0732">Signal</keyword>
<dbReference type="InterPro" id="IPR050708">
    <property type="entry name" value="T6SS_VgrG/RHS"/>
</dbReference>
<gene>
    <name evidence="3" type="ORF">GGQ59_002801</name>
</gene>
<evidence type="ECO:0000313" key="4">
    <source>
        <dbReference type="Proteomes" id="UP000563524"/>
    </source>
</evidence>
<dbReference type="InterPro" id="IPR006530">
    <property type="entry name" value="YD"/>
</dbReference>
<comment type="caution">
    <text evidence="3">The sequence shown here is derived from an EMBL/GenBank/DDBJ whole genome shotgun (WGS) entry which is preliminary data.</text>
</comment>
<dbReference type="Gene3D" id="2.180.10.10">
    <property type="entry name" value="RHS repeat-associated core"/>
    <property type="match status" value="2"/>
</dbReference>
<dbReference type="InterPro" id="IPR022385">
    <property type="entry name" value="Rhs_assc_core"/>
</dbReference>
<accession>A0A840I7J8</accession>